<keyword evidence="4" id="KW-1185">Reference proteome</keyword>
<sequence>MPLKEEHIRLIFGLKMRQLRNRKNLSLYGLSKKSGLSKSYLNEIENGKKYPKQDKILELATALDTSYDEMVSLKLDQNLAPLGDILESGVLKELPLSLFGIAEHDLINIISNAPSKVNAFISTIIEIAKSYNLGIEGFYLAALRSYQEAENNFFVDLENAAVRFAEAYQINLEEHIVSDDLKAILEEEYGYTIVDNGIEKDPMLNNLRSVFVPDSKKLLLSSAIDEAQRSFIFGKEIAYNYLELMVRPYTFSWIKYNSFDEVLHNFYASYFSGALMLPRKNLKEKLTGLLQSTKWEESQFKDLISSFKTSPETVYQRLTNILPHDFGFRDLFFLRFIHKQGEPHFTLNKELHVTQRQKPSTRDYRAHYCRRWISIKTLQHISISPEDHFFGAQVSVYQNGNKYLVLSSSTPDPFVANQYRSVSLGILITPHLQKKYPFLNHHDLEEVQVGITCESCPITNCEVRAVPPKRLLKAQHFKETECKVEELMSMHGKDSKT</sequence>
<organism evidence="3 4">
    <name type="scientific">Robertkochia marina</name>
    <dbReference type="NCBI Taxonomy" id="1227945"/>
    <lineage>
        <taxon>Bacteria</taxon>
        <taxon>Pseudomonadati</taxon>
        <taxon>Bacteroidota</taxon>
        <taxon>Flavobacteriia</taxon>
        <taxon>Flavobacteriales</taxon>
        <taxon>Flavobacteriaceae</taxon>
        <taxon>Robertkochia</taxon>
    </lineage>
</organism>
<dbReference type="InterPro" id="IPR010982">
    <property type="entry name" value="Lambda_DNA-bd_dom_sf"/>
</dbReference>
<proteinExistence type="predicted"/>
<dbReference type="InterPro" id="IPR001387">
    <property type="entry name" value="Cro/C1-type_HTH"/>
</dbReference>
<evidence type="ECO:0000256" key="1">
    <source>
        <dbReference type="ARBA" id="ARBA00023125"/>
    </source>
</evidence>
<dbReference type="SUPFAM" id="SSF47413">
    <property type="entry name" value="lambda repressor-like DNA-binding domains"/>
    <property type="match status" value="1"/>
</dbReference>
<dbReference type="Pfam" id="PF01381">
    <property type="entry name" value="HTH_3"/>
    <property type="match status" value="1"/>
</dbReference>
<evidence type="ECO:0000259" key="2">
    <source>
        <dbReference type="PROSITE" id="PS50943"/>
    </source>
</evidence>
<reference evidence="3 4" key="1">
    <citation type="submission" date="2019-04" db="EMBL/GenBank/DDBJ databases">
        <title>Draft genome sequence of Robertkochia marina CC-AMO-30D.</title>
        <authorList>
            <person name="Hameed A."/>
            <person name="Lin S.-Y."/>
            <person name="Shahina M."/>
            <person name="Lai W.-A."/>
            <person name="Young C.-C."/>
        </authorList>
    </citation>
    <scope>NUCLEOTIDE SEQUENCE [LARGE SCALE GENOMIC DNA]</scope>
    <source>
        <strain evidence="3 4">CC-AMO-30D</strain>
    </source>
</reference>
<dbReference type="PANTHER" id="PTHR46797">
    <property type="entry name" value="HTH-TYPE TRANSCRIPTIONAL REGULATOR"/>
    <property type="match status" value="1"/>
</dbReference>
<accession>A0A4S3M0U0</accession>
<dbReference type="GO" id="GO:0005829">
    <property type="term" value="C:cytosol"/>
    <property type="evidence" value="ECO:0007669"/>
    <property type="project" value="TreeGrafter"/>
</dbReference>
<evidence type="ECO:0000313" key="4">
    <source>
        <dbReference type="Proteomes" id="UP000305939"/>
    </source>
</evidence>
<dbReference type="PROSITE" id="PS50943">
    <property type="entry name" value="HTH_CROC1"/>
    <property type="match status" value="1"/>
</dbReference>
<dbReference type="AlphaFoldDB" id="A0A4S3M0U0"/>
<dbReference type="OrthoDB" id="833147at2"/>
<name>A0A4S3M0U0_9FLAO</name>
<dbReference type="EMBL" id="SSMC01000003">
    <property type="protein sequence ID" value="THD66637.1"/>
    <property type="molecule type" value="Genomic_DNA"/>
</dbReference>
<dbReference type="GO" id="GO:0003700">
    <property type="term" value="F:DNA-binding transcription factor activity"/>
    <property type="evidence" value="ECO:0007669"/>
    <property type="project" value="TreeGrafter"/>
</dbReference>
<dbReference type="PANTHER" id="PTHR46797:SF1">
    <property type="entry name" value="METHYLPHOSPHONATE SYNTHASE"/>
    <property type="match status" value="1"/>
</dbReference>
<feature type="domain" description="HTH cro/C1-type" evidence="2">
    <location>
        <begin position="16"/>
        <end position="70"/>
    </location>
</feature>
<dbReference type="SMART" id="SM00530">
    <property type="entry name" value="HTH_XRE"/>
    <property type="match status" value="1"/>
</dbReference>
<dbReference type="InterPro" id="IPR050807">
    <property type="entry name" value="TransReg_Diox_bact_type"/>
</dbReference>
<dbReference type="RefSeq" id="WP_136336708.1">
    <property type="nucleotide sequence ID" value="NZ_QXMP01000003.1"/>
</dbReference>
<dbReference type="Gene3D" id="1.10.260.40">
    <property type="entry name" value="lambda repressor-like DNA-binding domains"/>
    <property type="match status" value="1"/>
</dbReference>
<dbReference type="Proteomes" id="UP000305939">
    <property type="component" value="Unassembled WGS sequence"/>
</dbReference>
<dbReference type="GO" id="GO:0003677">
    <property type="term" value="F:DNA binding"/>
    <property type="evidence" value="ECO:0007669"/>
    <property type="project" value="UniProtKB-KW"/>
</dbReference>
<gene>
    <name evidence="3" type="ORF">E7Z59_12685</name>
</gene>
<evidence type="ECO:0000313" key="3">
    <source>
        <dbReference type="EMBL" id="THD66637.1"/>
    </source>
</evidence>
<comment type="caution">
    <text evidence="3">The sequence shown here is derived from an EMBL/GenBank/DDBJ whole genome shotgun (WGS) entry which is preliminary data.</text>
</comment>
<dbReference type="CDD" id="cd00093">
    <property type="entry name" value="HTH_XRE"/>
    <property type="match status" value="1"/>
</dbReference>
<protein>
    <submittedName>
        <fullName evidence="3">XRE family transcriptional regulator</fullName>
    </submittedName>
</protein>
<keyword evidence="1" id="KW-0238">DNA-binding</keyword>